<keyword evidence="1" id="KW-1133">Transmembrane helix</keyword>
<reference evidence="2 3" key="1">
    <citation type="submission" date="2009-07" db="EMBL/GenBank/DDBJ databases">
        <authorList>
            <person name="Madupu R."/>
            <person name="Durkin A.S."/>
            <person name="Torralba M."/>
            <person name="Methe B."/>
            <person name="Sutton G.G."/>
            <person name="Strausberg R.L."/>
            <person name="Nelson K.E."/>
        </authorList>
    </citation>
    <scope>NUCLEOTIDE SEQUENCE [LARGE SCALE GENOMIC DNA]</scope>
    <source>
        <strain evidence="2 3">SK82</strain>
    </source>
</reference>
<proteinExistence type="predicted"/>
<accession>A0ABM9YKA0</accession>
<name>A0ABM9YKA0_ACIRA</name>
<comment type="caution">
    <text evidence="2">The sequence shown here is derived from an EMBL/GenBank/DDBJ whole genome shotgun (WGS) entry which is preliminary data.</text>
</comment>
<sequence length="212" mass="24659">MKILEILKRSTLTELVGVVTPSLILIGISYKFGFYGSANINANWIIPTFSPVNLIMANMEIYLYYSVATLYMSYVFDEKDEDRWKGAITAIATLLGLGFFYYFIVDMPLTYFLMIVSSFIAIYMIIYRGYAGKIIGILLILLGIPYHYGFTQAKNIKIQELPEAVIKDKNEQKQWYILDQFSDKAILINYENHEKNFRIIELKEIEKIKNYN</sequence>
<feature type="transmembrane region" description="Helical" evidence="1">
    <location>
        <begin position="110"/>
        <end position="127"/>
    </location>
</feature>
<feature type="transmembrane region" description="Helical" evidence="1">
    <location>
        <begin position="86"/>
        <end position="104"/>
    </location>
</feature>
<keyword evidence="1" id="KW-0472">Membrane</keyword>
<feature type="transmembrane region" description="Helical" evidence="1">
    <location>
        <begin position="44"/>
        <end position="65"/>
    </location>
</feature>
<dbReference type="Proteomes" id="UP000018419">
    <property type="component" value="Unassembled WGS sequence"/>
</dbReference>
<feature type="transmembrane region" description="Helical" evidence="1">
    <location>
        <begin position="12"/>
        <end position="32"/>
    </location>
</feature>
<dbReference type="EMBL" id="ACVR01000072">
    <property type="protein sequence ID" value="EET81329.1"/>
    <property type="molecule type" value="Genomic_DNA"/>
</dbReference>
<dbReference type="RefSeq" id="WP_005016363.1">
    <property type="nucleotide sequence ID" value="NZ_ACVR01000072.1"/>
</dbReference>
<keyword evidence="1" id="KW-0812">Transmembrane</keyword>
<protein>
    <submittedName>
        <fullName evidence="2">Uncharacterized protein</fullName>
    </submittedName>
</protein>
<organism evidence="2 3">
    <name type="scientific">Acinetobacter radioresistens SK82</name>
    <dbReference type="NCBI Taxonomy" id="596318"/>
    <lineage>
        <taxon>Bacteria</taxon>
        <taxon>Pseudomonadati</taxon>
        <taxon>Pseudomonadota</taxon>
        <taxon>Gammaproteobacteria</taxon>
        <taxon>Moraxellales</taxon>
        <taxon>Moraxellaceae</taxon>
        <taxon>Acinetobacter</taxon>
    </lineage>
</organism>
<evidence type="ECO:0000256" key="1">
    <source>
        <dbReference type="SAM" id="Phobius"/>
    </source>
</evidence>
<gene>
    <name evidence="2" type="ORF">ACIRA0001_0110</name>
</gene>
<feature type="transmembrane region" description="Helical" evidence="1">
    <location>
        <begin position="134"/>
        <end position="150"/>
    </location>
</feature>
<evidence type="ECO:0000313" key="2">
    <source>
        <dbReference type="EMBL" id="EET81329.1"/>
    </source>
</evidence>
<keyword evidence="3" id="KW-1185">Reference proteome</keyword>
<evidence type="ECO:0000313" key="3">
    <source>
        <dbReference type="Proteomes" id="UP000018419"/>
    </source>
</evidence>